<evidence type="ECO:0000313" key="2">
    <source>
        <dbReference type="EMBL" id="GBM44154.1"/>
    </source>
</evidence>
<keyword evidence="3" id="KW-1185">Reference proteome</keyword>
<accession>A0A4Y2FWV6</accession>
<reference evidence="2 3" key="1">
    <citation type="journal article" date="2019" name="Sci. Rep.">
        <title>Orb-weaving spider Araneus ventricosus genome elucidates the spidroin gene catalogue.</title>
        <authorList>
            <person name="Kono N."/>
            <person name="Nakamura H."/>
            <person name="Ohtoshi R."/>
            <person name="Moran D.A.P."/>
            <person name="Shinohara A."/>
            <person name="Yoshida Y."/>
            <person name="Fujiwara M."/>
            <person name="Mori M."/>
            <person name="Tomita M."/>
            <person name="Arakawa K."/>
        </authorList>
    </citation>
    <scope>NUCLEOTIDE SEQUENCE [LARGE SCALE GENOMIC DNA]</scope>
</reference>
<organism evidence="2 3">
    <name type="scientific">Araneus ventricosus</name>
    <name type="common">Orbweaver spider</name>
    <name type="synonym">Epeira ventricosa</name>
    <dbReference type="NCBI Taxonomy" id="182803"/>
    <lineage>
        <taxon>Eukaryota</taxon>
        <taxon>Metazoa</taxon>
        <taxon>Ecdysozoa</taxon>
        <taxon>Arthropoda</taxon>
        <taxon>Chelicerata</taxon>
        <taxon>Arachnida</taxon>
        <taxon>Araneae</taxon>
        <taxon>Araneomorphae</taxon>
        <taxon>Entelegynae</taxon>
        <taxon>Araneoidea</taxon>
        <taxon>Araneidae</taxon>
        <taxon>Araneus</taxon>
    </lineage>
</organism>
<proteinExistence type="predicted"/>
<sequence>MVEERDLEYNSKSNSKQVPFLYHYGLWQYIENENTLHFQCVSIHHNEDLLKDDVKSSSEENDESDDEEEVCASPQYSPASCVYIPDETSLFCKFAASLFCRLTASLFANSQQACIAMRGGASCHGELVARWPVICSTCLRELASHNTTPYGQSGFFYCSNPIKSSVYQVVQEGSNGETVDIEDLIETAQCKFLDFYRRPTPKTFNRNDGTPKTCNDDEMCEGEGNLVIVTDYEELERMSQPKPEMNDVFTIRFLSVPKEIHWFDGRATHTFRCECYHVKGVTGAKSFTLYRAEQSS</sequence>
<dbReference type="Proteomes" id="UP000499080">
    <property type="component" value="Unassembled WGS sequence"/>
</dbReference>
<feature type="region of interest" description="Disordered" evidence="1">
    <location>
        <begin position="53"/>
        <end position="72"/>
    </location>
</feature>
<evidence type="ECO:0000313" key="3">
    <source>
        <dbReference type="Proteomes" id="UP000499080"/>
    </source>
</evidence>
<comment type="caution">
    <text evidence="2">The sequence shown here is derived from an EMBL/GenBank/DDBJ whole genome shotgun (WGS) entry which is preliminary data.</text>
</comment>
<gene>
    <name evidence="2" type="ORF">AVEN_257101_1</name>
</gene>
<dbReference type="EMBL" id="BGPR01001057">
    <property type="protein sequence ID" value="GBM44154.1"/>
    <property type="molecule type" value="Genomic_DNA"/>
</dbReference>
<feature type="compositionally biased region" description="Acidic residues" evidence="1">
    <location>
        <begin position="59"/>
        <end position="70"/>
    </location>
</feature>
<name>A0A4Y2FWV6_ARAVE</name>
<protein>
    <submittedName>
        <fullName evidence="2">Uncharacterized protein</fullName>
    </submittedName>
</protein>
<dbReference type="AlphaFoldDB" id="A0A4Y2FWV6"/>
<evidence type="ECO:0000256" key="1">
    <source>
        <dbReference type="SAM" id="MobiDB-lite"/>
    </source>
</evidence>